<comment type="similarity">
    <text evidence="1">Belongs to the FliN/MopA/SpaO family.</text>
</comment>
<organism evidence="4 5">
    <name type="scientific">Roseivivax halotolerans</name>
    <dbReference type="NCBI Taxonomy" id="93684"/>
    <lineage>
        <taxon>Bacteria</taxon>
        <taxon>Pseudomonadati</taxon>
        <taxon>Pseudomonadota</taxon>
        <taxon>Alphaproteobacteria</taxon>
        <taxon>Rhodobacterales</taxon>
        <taxon>Roseobacteraceae</taxon>
        <taxon>Roseivivax</taxon>
    </lineage>
</organism>
<dbReference type="Pfam" id="PF01052">
    <property type="entry name" value="FliMN_C"/>
    <property type="match status" value="1"/>
</dbReference>
<proteinExistence type="inferred from homology"/>
<evidence type="ECO:0000313" key="5">
    <source>
        <dbReference type="Proteomes" id="UP000243106"/>
    </source>
</evidence>
<evidence type="ECO:0000256" key="1">
    <source>
        <dbReference type="ARBA" id="ARBA00009226"/>
    </source>
</evidence>
<dbReference type="InterPro" id="IPR001172">
    <property type="entry name" value="FliN_T3SS_HrcQb"/>
</dbReference>
<dbReference type="GO" id="GO:0009425">
    <property type="term" value="C:bacterial-type flagellum basal body"/>
    <property type="evidence" value="ECO:0007669"/>
    <property type="project" value="InterPro"/>
</dbReference>
<keyword evidence="4" id="KW-0282">Flagellum</keyword>
<dbReference type="InterPro" id="IPR036429">
    <property type="entry name" value="SpoA-like_sf"/>
</dbReference>
<reference evidence="5" key="1">
    <citation type="submission" date="2016-10" db="EMBL/GenBank/DDBJ databases">
        <authorList>
            <person name="Varghese N."/>
            <person name="Submissions S."/>
        </authorList>
    </citation>
    <scope>NUCLEOTIDE SEQUENCE [LARGE SCALE GENOMIC DNA]</scope>
    <source>
        <strain evidence="5">JCM 10271</strain>
    </source>
</reference>
<name>A0A1I5VAJ2_9RHOB</name>
<keyword evidence="4" id="KW-0969">Cilium</keyword>
<keyword evidence="5" id="KW-1185">Reference proteome</keyword>
<dbReference type="STRING" id="93684.SAMN05421853_101415"/>
<evidence type="ECO:0000256" key="2">
    <source>
        <dbReference type="SAM" id="MobiDB-lite"/>
    </source>
</evidence>
<dbReference type="RefSeq" id="WP_245760157.1">
    <property type="nucleotide sequence ID" value="NZ_FOXV01000001.1"/>
</dbReference>
<protein>
    <submittedName>
        <fullName evidence="4">Flagellar motor switch protein FliN/FliY</fullName>
    </submittedName>
</protein>
<dbReference type="Gene3D" id="2.30.330.10">
    <property type="entry name" value="SpoA-like"/>
    <property type="match status" value="1"/>
</dbReference>
<dbReference type="SUPFAM" id="SSF101801">
    <property type="entry name" value="Surface presentation of antigens (SPOA)"/>
    <property type="match status" value="1"/>
</dbReference>
<dbReference type="GO" id="GO:0006935">
    <property type="term" value="P:chemotaxis"/>
    <property type="evidence" value="ECO:0007669"/>
    <property type="project" value="InterPro"/>
</dbReference>
<gene>
    <name evidence="4" type="ORF">SAMN05421853_101415</name>
</gene>
<dbReference type="Proteomes" id="UP000243106">
    <property type="component" value="Unassembled WGS sequence"/>
</dbReference>
<sequence>MAEAQNPGGEDPQSPASSRMTSFTQVPIEVTVAVGRASPSIQELLGLDVGSILTLDKALDDPVELFIGDRSIGFGLLEVSEESGDPRLSVRLTEIADLGTSAP</sequence>
<dbReference type="GO" id="GO:0071973">
    <property type="term" value="P:bacterial-type flagellum-dependent cell motility"/>
    <property type="evidence" value="ECO:0007669"/>
    <property type="project" value="InterPro"/>
</dbReference>
<dbReference type="GO" id="GO:0003774">
    <property type="term" value="F:cytoskeletal motor activity"/>
    <property type="evidence" value="ECO:0007669"/>
    <property type="project" value="InterPro"/>
</dbReference>
<keyword evidence="4" id="KW-0966">Cell projection</keyword>
<feature type="domain" description="Flagellar motor switch protein FliN-like C-terminal" evidence="3">
    <location>
        <begin position="24"/>
        <end position="96"/>
    </location>
</feature>
<accession>A0A1I5VAJ2</accession>
<evidence type="ECO:0000313" key="4">
    <source>
        <dbReference type="EMBL" id="SFQ04548.1"/>
    </source>
</evidence>
<evidence type="ECO:0000259" key="3">
    <source>
        <dbReference type="Pfam" id="PF01052"/>
    </source>
</evidence>
<dbReference type="PRINTS" id="PR00956">
    <property type="entry name" value="FLGMOTORFLIN"/>
</dbReference>
<dbReference type="EMBL" id="FOXV01000001">
    <property type="protein sequence ID" value="SFQ04548.1"/>
    <property type="molecule type" value="Genomic_DNA"/>
</dbReference>
<dbReference type="AlphaFoldDB" id="A0A1I5VAJ2"/>
<feature type="region of interest" description="Disordered" evidence="2">
    <location>
        <begin position="1"/>
        <end position="22"/>
    </location>
</feature>
<dbReference type="InterPro" id="IPR001543">
    <property type="entry name" value="FliN-like_C"/>
</dbReference>